<dbReference type="SUPFAM" id="SSF48726">
    <property type="entry name" value="Immunoglobulin"/>
    <property type="match status" value="6"/>
</dbReference>
<dbReference type="Pfam" id="PF07679">
    <property type="entry name" value="I-set"/>
    <property type="match status" value="2"/>
</dbReference>
<evidence type="ECO:0000256" key="2">
    <source>
        <dbReference type="SAM" id="MobiDB-lite"/>
    </source>
</evidence>
<feature type="domain" description="Ig-like" evidence="5">
    <location>
        <begin position="502"/>
        <end position="589"/>
    </location>
</feature>
<feature type="compositionally biased region" description="Polar residues" evidence="2">
    <location>
        <begin position="813"/>
        <end position="846"/>
    </location>
</feature>
<sequence length="1163" mass="126091">MPLYFLSWSVILYYYLWDSSCSAELVFTSRPNDSVALLEKPLMLSCAAYDAVLQSQAAVEWFRNSGEPIPDLNTQVYQPTNGSLFFPSLRAEDLGSYTCQASSRLSVINTTFSIYKAYMAPVFYSPVSQTVNAGESAFFECVSGDSRPSAQIRWEKEGKPLAKGIKFQGQYGGGNHMKVSGTLHIPVVSQEDEGEYVCVTHNPLLGTDVYSEAAILTVRVLPSKLVIAQGPADLTIATGKEAVLKCIVHGFPRPSVQWFRNNKPLENTTHLALEEGGQLLVFKNVSLEDEGHYYCEARNAEEAVTSPAAYLLPAVMDWSFEQQPANVTAVEGEAVTLTCRPPSSRPPATVTWFMNSRILKNKPHFTVLESGDLFFKRIQEADRGIYFCRAANPYLGRSVSSGKLYLNVLVPPEVTVSPQLNTVLLGSGTSFQCHTSGQPSPSIHWYRRGQAVVAGGRITLGFKNQTLYISSVLAYDEGAYTCEAKNLAGQSRETAVLQVTVPPVIVSFTNEMVSSEGSSVVLPCGAVGDSPITYSWFWNGNSIQIAEPRLHKDDEGALHISNISRHDEGSYVCTAENAAGRDERAGTLTVSGHDRGFDEAEKAEEIGSGNLQRSYISEWKNLFSSQAPVNENPSDDSLKKDIIQEQSDQSPARSENKGETPVPHHEIATEVSYYTTTTLTVDPPSSAGLEDTTAPSETPTGSAGAQDFAVTVPSLSLKDPDFTASFSPGSLLPIPLKSTQLPAPAPTPIQNAAPMAGFNTPEVKSSSQLELETPQTITALQPLSEAQTHPPDAYSHLTTVGSLHSVPAEHLQNRSGNSSKAGNSELTEWPKKNTSQSPMRTSNDMAQDKNSWFPVLEKQDIPIVVGVGVSLALIFIMMGFYSLVQKNETTPPAGRGWLRNSDASSRNSSKPEMARTYENRAFEDDTVVAVIEQSPYKSTSRSSQFDPNTITVTAELTPNTQQESLEPILENNGETLLETGLEQESELPAHNEKHSTLPNPGISLKCLDAWTGNTEGNEEAEPSVTAVGLSSANPTQHQEAEAMAHPNPASLEEGVHTSFTFQMSEPSGSNTTPIRHNINISHSLLAPLVLSHSVSVNERNSSGLTTVAVDVHFYSGTPAPSTLPGLVLNSGTIYCPPSSNGQTPFPEYDQQTSSVHYVQRTCL</sequence>
<evidence type="ECO:0000256" key="3">
    <source>
        <dbReference type="SAM" id="Phobius"/>
    </source>
</evidence>
<feature type="compositionally biased region" description="Basic and acidic residues" evidence="2">
    <location>
        <begin position="654"/>
        <end position="668"/>
    </location>
</feature>
<dbReference type="Proteomes" id="UP001369086">
    <property type="component" value="Unassembled WGS sequence"/>
</dbReference>
<evidence type="ECO:0000313" key="7">
    <source>
        <dbReference type="Proteomes" id="UP001369086"/>
    </source>
</evidence>
<evidence type="ECO:0000256" key="1">
    <source>
        <dbReference type="ARBA" id="ARBA00023319"/>
    </source>
</evidence>
<keyword evidence="3" id="KW-0472">Membrane</keyword>
<feature type="compositionally biased region" description="Polar residues" evidence="2">
    <location>
        <begin position="1028"/>
        <end position="1037"/>
    </location>
</feature>
<dbReference type="InterPro" id="IPR007110">
    <property type="entry name" value="Ig-like_dom"/>
</dbReference>
<comment type="caution">
    <text evidence="6">The sequence shown here is derived from an EMBL/GenBank/DDBJ whole genome shotgun (WGS) entry which is preliminary data.</text>
</comment>
<proteinExistence type="predicted"/>
<feature type="signal peptide" evidence="4">
    <location>
        <begin position="1"/>
        <end position="23"/>
    </location>
</feature>
<feature type="chain" id="PRO_5046031003" evidence="4">
    <location>
        <begin position="24"/>
        <end position="1163"/>
    </location>
</feature>
<keyword evidence="7" id="KW-1185">Reference proteome</keyword>
<feature type="region of interest" description="Disordered" evidence="2">
    <location>
        <begin position="810"/>
        <end position="846"/>
    </location>
</feature>
<dbReference type="Gene3D" id="2.60.40.10">
    <property type="entry name" value="Immunoglobulins"/>
    <property type="match status" value="6"/>
</dbReference>
<feature type="compositionally biased region" description="Polar residues" evidence="2">
    <location>
        <begin position="901"/>
        <end position="910"/>
    </location>
</feature>
<dbReference type="PROSITE" id="PS50835">
    <property type="entry name" value="IG_LIKE"/>
    <property type="match status" value="6"/>
</dbReference>
<feature type="domain" description="Ig-like" evidence="5">
    <location>
        <begin position="121"/>
        <end position="217"/>
    </location>
</feature>
<dbReference type="PANTHER" id="PTHR10075">
    <property type="entry name" value="BASIGIN RELATED"/>
    <property type="match status" value="1"/>
</dbReference>
<evidence type="ECO:0000259" key="5">
    <source>
        <dbReference type="PROSITE" id="PS50835"/>
    </source>
</evidence>
<dbReference type="InterPro" id="IPR003599">
    <property type="entry name" value="Ig_sub"/>
</dbReference>
<dbReference type="PANTHER" id="PTHR10075:SF103">
    <property type="entry name" value="ROUNDABOUT HOMOLOG 4"/>
    <property type="match status" value="1"/>
</dbReference>
<dbReference type="InterPro" id="IPR003598">
    <property type="entry name" value="Ig_sub2"/>
</dbReference>
<feature type="region of interest" description="Disordered" evidence="2">
    <location>
        <begin position="890"/>
        <end position="913"/>
    </location>
</feature>
<dbReference type="Pfam" id="PF13927">
    <property type="entry name" value="Ig_3"/>
    <property type="match status" value="4"/>
</dbReference>
<feature type="domain" description="Ig-like" evidence="5">
    <location>
        <begin position="412"/>
        <end position="500"/>
    </location>
</feature>
<dbReference type="InterPro" id="IPR013783">
    <property type="entry name" value="Ig-like_fold"/>
</dbReference>
<organism evidence="6 7">
    <name type="scientific">Huso huso</name>
    <name type="common">Beluga</name>
    <name type="synonym">Acipenser huso</name>
    <dbReference type="NCBI Taxonomy" id="61971"/>
    <lineage>
        <taxon>Eukaryota</taxon>
        <taxon>Metazoa</taxon>
        <taxon>Chordata</taxon>
        <taxon>Craniata</taxon>
        <taxon>Vertebrata</taxon>
        <taxon>Euteleostomi</taxon>
        <taxon>Actinopterygii</taxon>
        <taxon>Chondrostei</taxon>
        <taxon>Acipenseriformes</taxon>
        <taxon>Acipenseridae</taxon>
        <taxon>Huso</taxon>
    </lineage>
</organism>
<evidence type="ECO:0000256" key="4">
    <source>
        <dbReference type="SAM" id="SignalP"/>
    </source>
</evidence>
<feature type="region of interest" description="Disordered" evidence="2">
    <location>
        <begin position="644"/>
        <end position="705"/>
    </location>
</feature>
<feature type="compositionally biased region" description="Polar residues" evidence="2">
    <location>
        <begin position="644"/>
        <end position="653"/>
    </location>
</feature>
<protein>
    <submittedName>
        <fullName evidence="6">Hemicentin-2-like</fullName>
    </submittedName>
</protein>
<dbReference type="InterPro" id="IPR036179">
    <property type="entry name" value="Ig-like_dom_sf"/>
</dbReference>
<keyword evidence="3" id="KW-1133">Transmembrane helix</keyword>
<feature type="compositionally biased region" description="Polar residues" evidence="2">
    <location>
        <begin position="693"/>
        <end position="703"/>
    </location>
</feature>
<dbReference type="CDD" id="cd00096">
    <property type="entry name" value="Ig"/>
    <property type="match status" value="2"/>
</dbReference>
<dbReference type="EMBL" id="JAHFZB010000015">
    <property type="protein sequence ID" value="KAK6481065.1"/>
    <property type="molecule type" value="Genomic_DNA"/>
</dbReference>
<feature type="domain" description="Ig-like" evidence="5">
    <location>
        <begin position="307"/>
        <end position="400"/>
    </location>
</feature>
<keyword evidence="4" id="KW-0732">Signal</keyword>
<dbReference type="SMART" id="SM00408">
    <property type="entry name" value="IGc2"/>
    <property type="match status" value="6"/>
</dbReference>
<dbReference type="InterPro" id="IPR013098">
    <property type="entry name" value="Ig_I-set"/>
</dbReference>
<evidence type="ECO:0000313" key="6">
    <source>
        <dbReference type="EMBL" id="KAK6481065.1"/>
    </source>
</evidence>
<accession>A0ABR0Z8A5</accession>
<feature type="region of interest" description="Disordered" evidence="2">
    <location>
        <begin position="1013"/>
        <end position="1045"/>
    </location>
</feature>
<gene>
    <name evidence="6" type="ORF">HHUSO_G17210</name>
</gene>
<reference evidence="6 7" key="1">
    <citation type="submission" date="2021-05" db="EMBL/GenBank/DDBJ databases">
        <authorList>
            <person name="Zahm M."/>
            <person name="Klopp C."/>
            <person name="Cabau C."/>
            <person name="Kuhl H."/>
            <person name="Suciu R."/>
            <person name="Ciorpac M."/>
            <person name="Holostenco D."/>
            <person name="Gessner J."/>
            <person name="Wuertz S."/>
            <person name="Hohne C."/>
            <person name="Stock M."/>
            <person name="Gislard M."/>
            <person name="Lluch J."/>
            <person name="Milhes M."/>
            <person name="Lampietro C."/>
            <person name="Lopez Roques C."/>
            <person name="Donnadieu C."/>
            <person name="Du K."/>
            <person name="Schartl M."/>
            <person name="Guiguen Y."/>
        </authorList>
    </citation>
    <scope>NUCLEOTIDE SEQUENCE [LARGE SCALE GENOMIC DNA]</scope>
    <source>
        <strain evidence="6">Hh-F2</strain>
        <tissue evidence="6">Blood</tissue>
    </source>
</reference>
<name>A0ABR0Z8A5_HUSHU</name>
<keyword evidence="1" id="KW-0393">Immunoglobulin domain</keyword>
<keyword evidence="3" id="KW-0812">Transmembrane</keyword>
<dbReference type="SMART" id="SM00409">
    <property type="entry name" value="IG"/>
    <property type="match status" value="6"/>
</dbReference>
<feature type="domain" description="Ig-like" evidence="5">
    <location>
        <begin position="44"/>
        <end position="115"/>
    </location>
</feature>
<feature type="domain" description="Ig-like" evidence="5">
    <location>
        <begin position="222"/>
        <end position="306"/>
    </location>
</feature>
<feature type="transmembrane region" description="Helical" evidence="3">
    <location>
        <begin position="863"/>
        <end position="884"/>
    </location>
</feature>